<proteinExistence type="predicted"/>
<evidence type="ECO:0000313" key="2">
    <source>
        <dbReference type="EMBL" id="KIJ91484.1"/>
    </source>
</evidence>
<feature type="region of interest" description="Disordered" evidence="1">
    <location>
        <begin position="45"/>
        <end position="68"/>
    </location>
</feature>
<accession>A0A0C9WHN1</accession>
<organism evidence="2 3">
    <name type="scientific">Laccaria amethystina LaAM-08-1</name>
    <dbReference type="NCBI Taxonomy" id="1095629"/>
    <lineage>
        <taxon>Eukaryota</taxon>
        <taxon>Fungi</taxon>
        <taxon>Dikarya</taxon>
        <taxon>Basidiomycota</taxon>
        <taxon>Agaricomycotina</taxon>
        <taxon>Agaricomycetes</taxon>
        <taxon>Agaricomycetidae</taxon>
        <taxon>Agaricales</taxon>
        <taxon>Agaricineae</taxon>
        <taxon>Hydnangiaceae</taxon>
        <taxon>Laccaria</taxon>
    </lineage>
</organism>
<dbReference type="Proteomes" id="UP000054477">
    <property type="component" value="Unassembled WGS sequence"/>
</dbReference>
<reference evidence="3" key="2">
    <citation type="submission" date="2015-01" db="EMBL/GenBank/DDBJ databases">
        <title>Evolutionary Origins and Diversification of the Mycorrhizal Mutualists.</title>
        <authorList>
            <consortium name="DOE Joint Genome Institute"/>
            <consortium name="Mycorrhizal Genomics Consortium"/>
            <person name="Kohler A."/>
            <person name="Kuo A."/>
            <person name="Nagy L.G."/>
            <person name="Floudas D."/>
            <person name="Copeland A."/>
            <person name="Barry K.W."/>
            <person name="Cichocki N."/>
            <person name="Veneault-Fourrey C."/>
            <person name="LaButti K."/>
            <person name="Lindquist E.A."/>
            <person name="Lipzen A."/>
            <person name="Lundell T."/>
            <person name="Morin E."/>
            <person name="Murat C."/>
            <person name="Riley R."/>
            <person name="Ohm R."/>
            <person name="Sun H."/>
            <person name="Tunlid A."/>
            <person name="Henrissat B."/>
            <person name="Grigoriev I.V."/>
            <person name="Hibbett D.S."/>
            <person name="Martin F."/>
        </authorList>
    </citation>
    <scope>NUCLEOTIDE SEQUENCE [LARGE SCALE GENOMIC DNA]</scope>
    <source>
        <strain evidence="3">LaAM-08-1</strain>
    </source>
</reference>
<dbReference type="HOGENOM" id="CLU_1378327_0_0_1"/>
<feature type="compositionally biased region" description="Basic and acidic residues" evidence="1">
    <location>
        <begin position="137"/>
        <end position="146"/>
    </location>
</feature>
<keyword evidence="3" id="KW-1185">Reference proteome</keyword>
<sequence length="198" mass="22019">MFTNRPPLVLLCAGHAQIERRKIPTKIPTLDLGAINNTQWFSSTTTTIPSNNGDAAPSDGDNARRCHPPKCHVADGDVATRRRTTNLVRRPLITTTQHGRQRPPHLWMAIAHGDNDPPAQQRPPTRTMSAHGPQRCPIHDHDDPHGQQRPPSTDDNAPPTDDDNPPPNDKQHRRTPTKNGNDACQQRTATTRANDERQ</sequence>
<reference evidence="2 3" key="1">
    <citation type="submission" date="2014-04" db="EMBL/GenBank/DDBJ databases">
        <authorList>
            <consortium name="DOE Joint Genome Institute"/>
            <person name="Kuo A."/>
            <person name="Kohler A."/>
            <person name="Nagy L.G."/>
            <person name="Floudas D."/>
            <person name="Copeland A."/>
            <person name="Barry K.W."/>
            <person name="Cichocki N."/>
            <person name="Veneault-Fourrey C."/>
            <person name="LaButti K."/>
            <person name="Lindquist E.A."/>
            <person name="Lipzen A."/>
            <person name="Lundell T."/>
            <person name="Morin E."/>
            <person name="Murat C."/>
            <person name="Sun H."/>
            <person name="Tunlid A."/>
            <person name="Henrissat B."/>
            <person name="Grigoriev I.V."/>
            <person name="Hibbett D.S."/>
            <person name="Martin F."/>
            <person name="Nordberg H.P."/>
            <person name="Cantor M.N."/>
            <person name="Hua S.X."/>
        </authorList>
    </citation>
    <scope>NUCLEOTIDE SEQUENCE [LARGE SCALE GENOMIC DNA]</scope>
    <source>
        <strain evidence="2 3">LaAM-08-1</strain>
    </source>
</reference>
<gene>
    <name evidence="2" type="ORF">K443DRAFT_14348</name>
</gene>
<name>A0A0C9WHN1_9AGAR</name>
<evidence type="ECO:0000313" key="3">
    <source>
        <dbReference type="Proteomes" id="UP000054477"/>
    </source>
</evidence>
<feature type="region of interest" description="Disordered" evidence="1">
    <location>
        <begin position="94"/>
        <end position="198"/>
    </location>
</feature>
<protein>
    <submittedName>
        <fullName evidence="2">Uncharacterized protein</fullName>
    </submittedName>
</protein>
<feature type="compositionally biased region" description="Polar residues" evidence="1">
    <location>
        <begin position="177"/>
        <end position="192"/>
    </location>
</feature>
<dbReference type="EMBL" id="KN839000">
    <property type="protein sequence ID" value="KIJ91484.1"/>
    <property type="molecule type" value="Genomic_DNA"/>
</dbReference>
<evidence type="ECO:0000256" key="1">
    <source>
        <dbReference type="SAM" id="MobiDB-lite"/>
    </source>
</evidence>
<feature type="compositionally biased region" description="Low complexity" evidence="1">
    <location>
        <begin position="150"/>
        <end position="159"/>
    </location>
</feature>
<dbReference type="AlphaFoldDB" id="A0A0C9WHN1"/>